<dbReference type="OrthoDB" id="18170at2759"/>
<dbReference type="InterPro" id="IPR030470">
    <property type="entry name" value="UbiA_prenylTrfase_CS"/>
</dbReference>
<keyword evidence="5 10" id="KW-0808">Transferase</keyword>
<evidence type="ECO:0000256" key="4">
    <source>
        <dbReference type="ARBA" id="ARBA00005985"/>
    </source>
</evidence>
<evidence type="ECO:0000256" key="6">
    <source>
        <dbReference type="ARBA" id="ARBA00022692"/>
    </source>
</evidence>
<reference evidence="10 11" key="1">
    <citation type="submission" date="2019-04" db="EMBL/GenBank/DDBJ databases">
        <title>Comparative genomics and transcriptomics to analyze fruiting body development in filamentous ascomycetes.</title>
        <authorList>
            <consortium name="DOE Joint Genome Institute"/>
            <person name="Lutkenhaus R."/>
            <person name="Traeger S."/>
            <person name="Breuer J."/>
            <person name="Kuo A."/>
            <person name="Lipzen A."/>
            <person name="Pangilinan J."/>
            <person name="Dilworth D."/>
            <person name="Sandor L."/>
            <person name="Poggeler S."/>
            <person name="Barry K."/>
            <person name="Grigoriev I.V."/>
            <person name="Nowrousian M."/>
        </authorList>
    </citation>
    <scope>NUCLEOTIDE SEQUENCE [LARGE SCALE GENOMIC DNA]</scope>
    <source>
        <strain evidence="10 11">CBS 389.68</strain>
    </source>
</reference>
<dbReference type="AlphaFoldDB" id="A0A4S2N4R7"/>
<comment type="similarity">
    <text evidence="4">Belongs to the UbiA prenyltransferase family.</text>
</comment>
<evidence type="ECO:0000256" key="5">
    <source>
        <dbReference type="ARBA" id="ARBA00022679"/>
    </source>
</evidence>
<keyword evidence="7 9" id="KW-1133">Transmembrane helix</keyword>
<dbReference type="Pfam" id="PF01040">
    <property type="entry name" value="UbiA"/>
    <property type="match status" value="1"/>
</dbReference>
<dbReference type="UniPathway" id="UPA00213"/>
<feature type="transmembrane region" description="Helical" evidence="9">
    <location>
        <begin position="81"/>
        <end position="106"/>
    </location>
</feature>
<dbReference type="NCBIfam" id="TIGR01474">
    <property type="entry name" value="ubiA_proteo"/>
    <property type="match status" value="1"/>
</dbReference>
<dbReference type="InterPro" id="IPR000537">
    <property type="entry name" value="UbiA_prenyltransferase"/>
</dbReference>
<dbReference type="InterPro" id="IPR044878">
    <property type="entry name" value="UbiA_sf"/>
</dbReference>
<dbReference type="PROSITE" id="PS00943">
    <property type="entry name" value="UBIA"/>
    <property type="match status" value="1"/>
</dbReference>
<accession>A0A4S2N4R7</accession>
<dbReference type="GO" id="GO:0016114">
    <property type="term" value="P:terpenoid biosynthetic process"/>
    <property type="evidence" value="ECO:0007669"/>
    <property type="project" value="UniProtKB-UniPathway"/>
</dbReference>
<keyword evidence="8 9" id="KW-0472">Membrane</keyword>
<proteinExistence type="inferred from homology"/>
<feature type="transmembrane region" description="Helical" evidence="9">
    <location>
        <begin position="208"/>
        <end position="228"/>
    </location>
</feature>
<sequence length="334" mass="35070">PTSSLTSKNTFTPDTVAPASSSLSVYTPPTTGILSRLPKSWVPYAELVRLDKPTGTYYLLLPCIWSTLLASSLTLASPLSVLGTCFLFTGGAFIMRGAGCAINDIWDRRIDPLVTRTKFRPLARGAISTKSAVVFTGTQLLAGLGLLANFPTEVFYVAMPSMLVVTAYPAMKRYTNYPQVVLGAAFSWGALLGFPAMGVSLLEPTTAVTAGCLYLSNVAWTVLYDTIYAQQDLKDDLKAGVKSTAVAWGDGGKARAVLAGLGVTQLGLLTAAGVASGMGPCFFVGSVGGAALGTAWMIKKVRFGVVEDCWGWFKWCAWAVGGVAIGGGLAGEYV</sequence>
<dbReference type="GO" id="GO:0008412">
    <property type="term" value="F:4-hydroxybenzoate polyprenyltransferase activity"/>
    <property type="evidence" value="ECO:0007669"/>
    <property type="project" value="TreeGrafter"/>
</dbReference>
<evidence type="ECO:0000256" key="1">
    <source>
        <dbReference type="ARBA" id="ARBA00001946"/>
    </source>
</evidence>
<evidence type="ECO:0000256" key="9">
    <source>
        <dbReference type="SAM" id="Phobius"/>
    </source>
</evidence>
<dbReference type="FunFam" id="1.20.120.1780:FF:000001">
    <property type="entry name" value="4-hydroxybenzoate octaprenyltransferase"/>
    <property type="match status" value="1"/>
</dbReference>
<dbReference type="EMBL" id="ML220113">
    <property type="protein sequence ID" value="TGZ84248.1"/>
    <property type="molecule type" value="Genomic_DNA"/>
</dbReference>
<comment type="pathway">
    <text evidence="3">Secondary metabolite biosynthesis; terpenoid biosynthesis.</text>
</comment>
<dbReference type="Gene3D" id="1.10.357.140">
    <property type="entry name" value="UbiA prenyltransferase"/>
    <property type="match status" value="1"/>
</dbReference>
<dbReference type="PANTHER" id="PTHR11048">
    <property type="entry name" value="PRENYLTRANSFERASES"/>
    <property type="match status" value="1"/>
</dbReference>
<comment type="subcellular location">
    <subcellularLocation>
        <location evidence="2">Membrane</location>
        <topology evidence="2">Multi-pass membrane protein</topology>
    </subcellularLocation>
</comment>
<organism evidence="10 11">
    <name type="scientific">Ascodesmis nigricans</name>
    <dbReference type="NCBI Taxonomy" id="341454"/>
    <lineage>
        <taxon>Eukaryota</taxon>
        <taxon>Fungi</taxon>
        <taxon>Dikarya</taxon>
        <taxon>Ascomycota</taxon>
        <taxon>Pezizomycotina</taxon>
        <taxon>Pezizomycetes</taxon>
        <taxon>Pezizales</taxon>
        <taxon>Ascodesmidaceae</taxon>
        <taxon>Ascodesmis</taxon>
    </lineage>
</organism>
<evidence type="ECO:0000256" key="7">
    <source>
        <dbReference type="ARBA" id="ARBA00022989"/>
    </source>
</evidence>
<feature type="non-terminal residue" evidence="10">
    <location>
        <position position="334"/>
    </location>
</feature>
<gene>
    <name evidence="10" type="ORF">EX30DRAFT_294841</name>
</gene>
<dbReference type="HAMAP" id="MF_01635">
    <property type="entry name" value="UbiA"/>
    <property type="match status" value="1"/>
</dbReference>
<name>A0A4S2N4R7_9PEZI</name>
<keyword evidence="6 9" id="KW-0812">Transmembrane</keyword>
<dbReference type="InterPro" id="IPR039653">
    <property type="entry name" value="Prenyltransferase"/>
</dbReference>
<dbReference type="InParanoid" id="A0A4S2N4R7"/>
<dbReference type="FunCoup" id="A0A4S2N4R7">
    <property type="interactions" value="351"/>
</dbReference>
<evidence type="ECO:0000256" key="2">
    <source>
        <dbReference type="ARBA" id="ARBA00004141"/>
    </source>
</evidence>
<dbReference type="GO" id="GO:0005743">
    <property type="term" value="C:mitochondrial inner membrane"/>
    <property type="evidence" value="ECO:0007669"/>
    <property type="project" value="TreeGrafter"/>
</dbReference>
<protein>
    <submittedName>
        <fullName evidence="10">4-hydroxybenzoate polyprenyl transferase</fullName>
    </submittedName>
</protein>
<dbReference type="InterPro" id="IPR006370">
    <property type="entry name" value="HB_polyprenyltransferase-like"/>
</dbReference>
<dbReference type="PANTHER" id="PTHR11048:SF28">
    <property type="entry name" value="4-HYDROXYBENZOATE POLYPRENYLTRANSFERASE, MITOCHONDRIAL"/>
    <property type="match status" value="1"/>
</dbReference>
<dbReference type="Gene3D" id="1.20.120.1780">
    <property type="entry name" value="UbiA prenyltransferase"/>
    <property type="match status" value="1"/>
</dbReference>
<feature type="transmembrane region" description="Helical" evidence="9">
    <location>
        <begin position="154"/>
        <end position="171"/>
    </location>
</feature>
<feature type="transmembrane region" description="Helical" evidence="9">
    <location>
        <begin position="180"/>
        <end position="202"/>
    </location>
</feature>
<evidence type="ECO:0000256" key="3">
    <source>
        <dbReference type="ARBA" id="ARBA00004721"/>
    </source>
</evidence>
<dbReference type="CDD" id="cd13959">
    <property type="entry name" value="PT_UbiA_COQ2"/>
    <property type="match status" value="1"/>
</dbReference>
<dbReference type="Proteomes" id="UP000298138">
    <property type="component" value="Unassembled WGS sequence"/>
</dbReference>
<dbReference type="FunFam" id="1.10.357.140:FF:000008">
    <property type="entry name" value="4-hydroxybenzoate octaprenyltransferase"/>
    <property type="match status" value="1"/>
</dbReference>
<evidence type="ECO:0000313" key="11">
    <source>
        <dbReference type="Proteomes" id="UP000298138"/>
    </source>
</evidence>
<feature type="non-terminal residue" evidence="10">
    <location>
        <position position="1"/>
    </location>
</feature>
<dbReference type="GO" id="GO:0006744">
    <property type="term" value="P:ubiquinone biosynthetic process"/>
    <property type="evidence" value="ECO:0007669"/>
    <property type="project" value="TreeGrafter"/>
</dbReference>
<feature type="transmembrane region" description="Helical" evidence="9">
    <location>
        <begin position="57"/>
        <end position="75"/>
    </location>
</feature>
<keyword evidence="11" id="KW-1185">Reference proteome</keyword>
<comment type="cofactor">
    <cofactor evidence="1">
        <name>Mg(2+)</name>
        <dbReference type="ChEBI" id="CHEBI:18420"/>
    </cofactor>
</comment>
<dbReference type="STRING" id="341454.A0A4S2N4R7"/>
<evidence type="ECO:0000313" key="10">
    <source>
        <dbReference type="EMBL" id="TGZ84248.1"/>
    </source>
</evidence>
<evidence type="ECO:0000256" key="8">
    <source>
        <dbReference type="ARBA" id="ARBA00023136"/>
    </source>
</evidence>